<dbReference type="GO" id="GO:0002949">
    <property type="term" value="P:tRNA threonylcarbamoyladenosine modification"/>
    <property type="evidence" value="ECO:0007669"/>
    <property type="project" value="InterPro"/>
</dbReference>
<dbReference type="InterPro" id="IPR022496">
    <property type="entry name" value="T6A_TsaB"/>
</dbReference>
<proteinExistence type="predicted"/>
<reference evidence="2" key="2">
    <citation type="submission" date="2020-09" db="EMBL/GenBank/DDBJ databases">
        <authorList>
            <person name="Sun Q."/>
            <person name="Zhou Y."/>
        </authorList>
    </citation>
    <scope>NUCLEOTIDE SEQUENCE</scope>
    <source>
        <strain evidence="2">CGMCC 1.15448</strain>
    </source>
</reference>
<dbReference type="EMBL" id="BMJC01000004">
    <property type="protein sequence ID" value="GGB09105.1"/>
    <property type="molecule type" value="Genomic_DNA"/>
</dbReference>
<dbReference type="NCBIfam" id="TIGR03725">
    <property type="entry name" value="T6A_YeaZ"/>
    <property type="match status" value="1"/>
</dbReference>
<organism evidence="2 3">
    <name type="scientific">Puia dinghuensis</name>
    <dbReference type="NCBI Taxonomy" id="1792502"/>
    <lineage>
        <taxon>Bacteria</taxon>
        <taxon>Pseudomonadati</taxon>
        <taxon>Bacteroidota</taxon>
        <taxon>Chitinophagia</taxon>
        <taxon>Chitinophagales</taxon>
        <taxon>Chitinophagaceae</taxon>
        <taxon>Puia</taxon>
    </lineage>
</organism>
<comment type="caution">
    <text evidence="2">The sequence shown here is derived from an EMBL/GenBank/DDBJ whole genome shotgun (WGS) entry which is preliminary data.</text>
</comment>
<dbReference type="Proteomes" id="UP000607559">
    <property type="component" value="Unassembled WGS sequence"/>
</dbReference>
<dbReference type="CDD" id="cd24032">
    <property type="entry name" value="ASKHA_NBD_TsaB"/>
    <property type="match status" value="1"/>
</dbReference>
<dbReference type="Pfam" id="PF00814">
    <property type="entry name" value="TsaD"/>
    <property type="match status" value="1"/>
</dbReference>
<keyword evidence="3" id="KW-1185">Reference proteome</keyword>
<feature type="domain" description="Gcp-like" evidence="1">
    <location>
        <begin position="31"/>
        <end position="133"/>
    </location>
</feature>
<dbReference type="RefSeq" id="WP_188934205.1">
    <property type="nucleotide sequence ID" value="NZ_BMJC01000004.1"/>
</dbReference>
<dbReference type="PANTHER" id="PTHR11735:SF11">
    <property type="entry name" value="TRNA THREONYLCARBAMOYLADENOSINE BIOSYNTHESIS PROTEIN TSAB"/>
    <property type="match status" value="1"/>
</dbReference>
<dbReference type="Gene3D" id="3.30.420.40">
    <property type="match status" value="2"/>
</dbReference>
<dbReference type="GO" id="GO:0005829">
    <property type="term" value="C:cytosol"/>
    <property type="evidence" value="ECO:0007669"/>
    <property type="project" value="TreeGrafter"/>
</dbReference>
<dbReference type="SUPFAM" id="SSF53067">
    <property type="entry name" value="Actin-like ATPase domain"/>
    <property type="match status" value="2"/>
</dbReference>
<gene>
    <name evidence="2" type="ORF">GCM10011511_35820</name>
</gene>
<sequence length="223" mass="24862">MALILNIDTAMERAGICLAEDGKTLALVENVAQKEHASWLHPAIHRMMKETGYSLGDLQAVAVTAGPGSYTGLRVGMAAAKGFCYALDIPLIAEDTLRTMAFAAREQFPDAELLCPMIDARRMEVFTAIYRQDLTIVLPSSAMVVDENTFKPYLEHHNLSFFGDGSDKCKPIITAPRADFIRVNYHAGYLGILSFLRYLHKEFTGLAYSEPAYTKEFYTHTRK</sequence>
<dbReference type="AlphaFoldDB" id="A0A8J2UF33"/>
<evidence type="ECO:0000313" key="3">
    <source>
        <dbReference type="Proteomes" id="UP000607559"/>
    </source>
</evidence>
<dbReference type="InterPro" id="IPR000905">
    <property type="entry name" value="Gcp-like_dom"/>
</dbReference>
<accession>A0A8J2UF33</accession>
<protein>
    <submittedName>
        <fullName evidence="2">tRNA (Adenosine(37)-N6)-threonylcarbamoyltransferase complex dimerization subunit type 1 TsaB</fullName>
    </submittedName>
</protein>
<dbReference type="InterPro" id="IPR043129">
    <property type="entry name" value="ATPase_NBD"/>
</dbReference>
<name>A0A8J2UF33_9BACT</name>
<reference evidence="2" key="1">
    <citation type="journal article" date="2014" name="Int. J. Syst. Evol. Microbiol.">
        <title>Complete genome sequence of Corynebacterium casei LMG S-19264T (=DSM 44701T), isolated from a smear-ripened cheese.</title>
        <authorList>
            <consortium name="US DOE Joint Genome Institute (JGI-PGF)"/>
            <person name="Walter F."/>
            <person name="Albersmeier A."/>
            <person name="Kalinowski J."/>
            <person name="Ruckert C."/>
        </authorList>
    </citation>
    <scope>NUCLEOTIDE SEQUENCE</scope>
    <source>
        <strain evidence="2">CGMCC 1.15448</strain>
    </source>
</reference>
<evidence type="ECO:0000313" key="2">
    <source>
        <dbReference type="EMBL" id="GGB09105.1"/>
    </source>
</evidence>
<dbReference type="PANTHER" id="PTHR11735">
    <property type="entry name" value="TRNA N6-ADENOSINE THREONYLCARBAMOYLTRANSFERASE"/>
    <property type="match status" value="1"/>
</dbReference>
<evidence type="ECO:0000259" key="1">
    <source>
        <dbReference type="Pfam" id="PF00814"/>
    </source>
</evidence>